<gene>
    <name evidence="2" type="ORF">GDO81_011704</name>
</gene>
<comment type="caution">
    <text evidence="2">The sequence shown here is derived from an EMBL/GenBank/DDBJ whole genome shotgun (WGS) entry which is preliminary data.</text>
</comment>
<dbReference type="Proteomes" id="UP000824782">
    <property type="component" value="Unassembled WGS sequence"/>
</dbReference>
<organism evidence="2 3">
    <name type="scientific">Engystomops pustulosus</name>
    <name type="common">Tungara frog</name>
    <name type="synonym">Physalaemus pustulosus</name>
    <dbReference type="NCBI Taxonomy" id="76066"/>
    <lineage>
        <taxon>Eukaryota</taxon>
        <taxon>Metazoa</taxon>
        <taxon>Chordata</taxon>
        <taxon>Craniata</taxon>
        <taxon>Vertebrata</taxon>
        <taxon>Euteleostomi</taxon>
        <taxon>Amphibia</taxon>
        <taxon>Batrachia</taxon>
        <taxon>Anura</taxon>
        <taxon>Neobatrachia</taxon>
        <taxon>Hyloidea</taxon>
        <taxon>Leptodactylidae</taxon>
        <taxon>Leiuperinae</taxon>
        <taxon>Engystomops</taxon>
    </lineage>
</organism>
<proteinExistence type="predicted"/>
<name>A0AAV7BG47_ENGPU</name>
<dbReference type="AlphaFoldDB" id="A0AAV7BG47"/>
<keyword evidence="3" id="KW-1185">Reference proteome</keyword>
<keyword evidence="1" id="KW-0732">Signal</keyword>
<evidence type="ECO:0000256" key="1">
    <source>
        <dbReference type="SAM" id="SignalP"/>
    </source>
</evidence>
<evidence type="ECO:0000313" key="3">
    <source>
        <dbReference type="Proteomes" id="UP000824782"/>
    </source>
</evidence>
<dbReference type="EMBL" id="WNYA01000005">
    <property type="protein sequence ID" value="KAG8571573.1"/>
    <property type="molecule type" value="Genomic_DNA"/>
</dbReference>
<sequence>MLQISLFLQISSVCLLIQTILKQLSCRQCKTFFGFDGIPLGEIHLDNITVTT</sequence>
<reference evidence="2" key="1">
    <citation type="thesis" date="2020" institute="ProQuest LLC" country="789 East Eisenhower Parkway, Ann Arbor, MI, USA">
        <title>Comparative Genomics and Chromosome Evolution.</title>
        <authorList>
            <person name="Mudd A.B."/>
        </authorList>
    </citation>
    <scope>NUCLEOTIDE SEQUENCE</scope>
    <source>
        <strain evidence="2">237g6f4</strain>
        <tissue evidence="2">Blood</tissue>
    </source>
</reference>
<protein>
    <submittedName>
        <fullName evidence="2">Uncharacterized protein</fullName>
    </submittedName>
</protein>
<evidence type="ECO:0000313" key="2">
    <source>
        <dbReference type="EMBL" id="KAG8571573.1"/>
    </source>
</evidence>
<feature type="signal peptide" evidence="1">
    <location>
        <begin position="1"/>
        <end position="16"/>
    </location>
</feature>
<accession>A0AAV7BG47</accession>
<feature type="chain" id="PRO_5043798444" evidence="1">
    <location>
        <begin position="17"/>
        <end position="52"/>
    </location>
</feature>